<feature type="transmembrane region" description="Helical" evidence="8">
    <location>
        <begin position="72"/>
        <end position="93"/>
    </location>
</feature>
<evidence type="ECO:0000256" key="6">
    <source>
        <dbReference type="ARBA" id="ARBA00023136"/>
    </source>
</evidence>
<evidence type="ECO:0000256" key="7">
    <source>
        <dbReference type="ARBA" id="ARBA00023315"/>
    </source>
</evidence>
<comment type="caution">
    <text evidence="10">The sequence shown here is derived from an EMBL/GenBank/DDBJ whole genome shotgun (WGS) entry which is preliminary data.</text>
</comment>
<dbReference type="STRING" id="3775.A0A1Q3AQH8"/>
<gene>
    <name evidence="10" type="ORF">CFOL_v3_01450</name>
</gene>
<accession>A0A1Q3AQH8</accession>
<evidence type="ECO:0000313" key="10">
    <source>
        <dbReference type="EMBL" id="GAV57914.1"/>
    </source>
</evidence>
<evidence type="ECO:0000313" key="11">
    <source>
        <dbReference type="Proteomes" id="UP000187406"/>
    </source>
</evidence>
<dbReference type="InParanoid" id="A0A1Q3AQH8"/>
<dbReference type="OrthoDB" id="331948at2759"/>
<dbReference type="EMBL" id="BDDD01000046">
    <property type="protein sequence ID" value="GAV57914.1"/>
    <property type="molecule type" value="Genomic_DNA"/>
</dbReference>
<dbReference type="PROSITE" id="PS50216">
    <property type="entry name" value="DHHC"/>
    <property type="match status" value="1"/>
</dbReference>
<keyword evidence="11" id="KW-1185">Reference proteome</keyword>
<keyword evidence="3 8" id="KW-0808">Transferase</keyword>
<keyword evidence="7 8" id="KW-0012">Acyltransferase</keyword>
<evidence type="ECO:0000256" key="2">
    <source>
        <dbReference type="ARBA" id="ARBA00008574"/>
    </source>
</evidence>
<dbReference type="InterPro" id="IPR039859">
    <property type="entry name" value="PFA4/ZDH16/20/ERF2-like"/>
</dbReference>
<dbReference type="EC" id="2.3.1.225" evidence="8"/>
<dbReference type="Pfam" id="PF01529">
    <property type="entry name" value="DHHC"/>
    <property type="match status" value="1"/>
</dbReference>
<dbReference type="Proteomes" id="UP000187406">
    <property type="component" value="Unassembled WGS sequence"/>
</dbReference>
<dbReference type="InterPro" id="IPR001594">
    <property type="entry name" value="Palmitoyltrfase_DHHC"/>
</dbReference>
<feature type="transmembrane region" description="Helical" evidence="8">
    <location>
        <begin position="9"/>
        <end position="27"/>
    </location>
</feature>
<comment type="domain">
    <text evidence="8">The DHHC domain is required for palmitoyltransferase activity.</text>
</comment>
<dbReference type="AlphaFoldDB" id="A0A1Q3AQH8"/>
<dbReference type="GO" id="GO:0019706">
    <property type="term" value="F:protein-cysteine S-palmitoyltransferase activity"/>
    <property type="evidence" value="ECO:0007669"/>
    <property type="project" value="UniProtKB-EC"/>
</dbReference>
<keyword evidence="4 8" id="KW-0812">Transmembrane</keyword>
<dbReference type="GO" id="GO:0005783">
    <property type="term" value="C:endoplasmic reticulum"/>
    <property type="evidence" value="ECO:0007669"/>
    <property type="project" value="TreeGrafter"/>
</dbReference>
<keyword evidence="6 8" id="KW-0472">Membrane</keyword>
<proteinExistence type="inferred from homology"/>
<keyword evidence="5 8" id="KW-1133">Transmembrane helix</keyword>
<organism evidence="10 11">
    <name type="scientific">Cephalotus follicularis</name>
    <name type="common">Albany pitcher plant</name>
    <dbReference type="NCBI Taxonomy" id="3775"/>
    <lineage>
        <taxon>Eukaryota</taxon>
        <taxon>Viridiplantae</taxon>
        <taxon>Streptophyta</taxon>
        <taxon>Embryophyta</taxon>
        <taxon>Tracheophyta</taxon>
        <taxon>Spermatophyta</taxon>
        <taxon>Magnoliopsida</taxon>
        <taxon>eudicotyledons</taxon>
        <taxon>Gunneridae</taxon>
        <taxon>Pentapetalae</taxon>
        <taxon>rosids</taxon>
        <taxon>fabids</taxon>
        <taxon>Oxalidales</taxon>
        <taxon>Cephalotaceae</taxon>
        <taxon>Cephalotus</taxon>
    </lineage>
</organism>
<feature type="transmembrane region" description="Helical" evidence="8">
    <location>
        <begin position="99"/>
        <end position="117"/>
    </location>
</feature>
<evidence type="ECO:0000259" key="9">
    <source>
        <dbReference type="Pfam" id="PF01529"/>
    </source>
</evidence>
<feature type="transmembrane region" description="Helical" evidence="8">
    <location>
        <begin position="39"/>
        <end position="60"/>
    </location>
</feature>
<evidence type="ECO:0000256" key="5">
    <source>
        <dbReference type="ARBA" id="ARBA00022989"/>
    </source>
</evidence>
<dbReference type="GO" id="GO:0006612">
    <property type="term" value="P:protein targeting to membrane"/>
    <property type="evidence" value="ECO:0007669"/>
    <property type="project" value="TreeGrafter"/>
</dbReference>
<evidence type="ECO:0000256" key="4">
    <source>
        <dbReference type="ARBA" id="ARBA00022692"/>
    </source>
</evidence>
<name>A0A1Q3AQH8_CEPFO</name>
<sequence>MLNLYDTKLIGSCTVSCIFVFATQLSLSLVPRFFSASPLFIKLTLSVFVLLAVVGFGRWCRRLIGVSASAPAFVFFNMFFIWGVYIGVIRYANSRCMDVVFNGVIVMLIIGLCSILSRDPGLVPYGSSDSEELVESSVLGYKADDESSLFLRRIRYCKSCKAYIKGFDHHCPAFGNCIGKNNHVLFMVLLVGFLAAEVSYLVCSSQFARKFQILHRTGFEINLAENLANSTMLFCLLQVLWQGVFLTWHVYCICFNIRTDEWINWKKYPEFQLIVQSSSGEGSAKIRFRNPYDKGILQNVKEFLSLKE</sequence>
<evidence type="ECO:0000256" key="8">
    <source>
        <dbReference type="RuleBase" id="RU079119"/>
    </source>
</evidence>
<reference evidence="11" key="1">
    <citation type="submission" date="2016-04" db="EMBL/GenBank/DDBJ databases">
        <title>Cephalotus genome sequencing.</title>
        <authorList>
            <person name="Fukushima K."/>
            <person name="Hasebe M."/>
            <person name="Fang X."/>
        </authorList>
    </citation>
    <scope>NUCLEOTIDE SEQUENCE [LARGE SCALE GENOMIC DNA]</scope>
    <source>
        <strain evidence="11">cv. St1</strain>
    </source>
</reference>
<feature type="transmembrane region" description="Helical" evidence="8">
    <location>
        <begin position="184"/>
        <end position="202"/>
    </location>
</feature>
<evidence type="ECO:0000256" key="3">
    <source>
        <dbReference type="ARBA" id="ARBA00022679"/>
    </source>
</evidence>
<feature type="domain" description="Palmitoyltransferase DHHC" evidence="9">
    <location>
        <begin position="153"/>
        <end position="266"/>
    </location>
</feature>
<comment type="similarity">
    <text evidence="2 8">Belongs to the DHHC palmitoyltransferase family.</text>
</comment>
<comment type="subcellular location">
    <subcellularLocation>
        <location evidence="1">Endomembrane system</location>
        <topology evidence="1">Multi-pass membrane protein</topology>
    </subcellularLocation>
</comment>
<protein>
    <recommendedName>
        <fullName evidence="8">S-acyltransferase</fullName>
        <ecNumber evidence="8">2.3.1.225</ecNumber>
    </recommendedName>
    <alternativeName>
        <fullName evidence="8">Palmitoyltransferase</fullName>
    </alternativeName>
</protein>
<dbReference type="PANTHER" id="PTHR22883:SF127">
    <property type="entry name" value="ZDHHC-TYPE PALMITOYLTRANSFERASE 3-RELATED"/>
    <property type="match status" value="1"/>
</dbReference>
<evidence type="ECO:0000256" key="1">
    <source>
        <dbReference type="ARBA" id="ARBA00004127"/>
    </source>
</evidence>
<dbReference type="PANTHER" id="PTHR22883">
    <property type="entry name" value="ZINC FINGER DHHC DOMAIN CONTAINING PROTEIN"/>
    <property type="match status" value="1"/>
</dbReference>
<comment type="catalytic activity">
    <reaction evidence="8">
        <text>L-cysteinyl-[protein] + hexadecanoyl-CoA = S-hexadecanoyl-L-cysteinyl-[protein] + CoA</text>
        <dbReference type="Rhea" id="RHEA:36683"/>
        <dbReference type="Rhea" id="RHEA-COMP:10131"/>
        <dbReference type="Rhea" id="RHEA-COMP:11032"/>
        <dbReference type="ChEBI" id="CHEBI:29950"/>
        <dbReference type="ChEBI" id="CHEBI:57287"/>
        <dbReference type="ChEBI" id="CHEBI:57379"/>
        <dbReference type="ChEBI" id="CHEBI:74151"/>
        <dbReference type="EC" id="2.3.1.225"/>
    </reaction>
</comment>
<dbReference type="GO" id="GO:0005794">
    <property type="term" value="C:Golgi apparatus"/>
    <property type="evidence" value="ECO:0007669"/>
    <property type="project" value="TreeGrafter"/>
</dbReference>